<dbReference type="Proteomes" id="UP000649259">
    <property type="component" value="Unassembled WGS sequence"/>
</dbReference>
<feature type="region of interest" description="Disordered" evidence="1">
    <location>
        <begin position="64"/>
        <end position="97"/>
    </location>
</feature>
<dbReference type="GeneID" id="91472753"/>
<dbReference type="RefSeq" id="WP_189921719.1">
    <property type="nucleotide sequence ID" value="NZ_BMSI01000005.1"/>
</dbReference>
<keyword evidence="2" id="KW-1133">Transmembrane helix</keyword>
<dbReference type="Gene3D" id="2.130.10.10">
    <property type="entry name" value="YVTN repeat-like/Quinoprotein amine dehydrogenase"/>
    <property type="match status" value="1"/>
</dbReference>
<dbReference type="PANTHER" id="PTHR34512:SF30">
    <property type="entry name" value="OUTER MEMBRANE PROTEIN ASSEMBLY FACTOR BAMB"/>
    <property type="match status" value="1"/>
</dbReference>
<name>A0ABQ3S566_9ACTN</name>
<proteinExistence type="predicted"/>
<keyword evidence="2" id="KW-0812">Transmembrane</keyword>
<feature type="domain" description="Pyrrolo-quinoline quinone repeat" evidence="3">
    <location>
        <begin position="267"/>
        <end position="421"/>
    </location>
</feature>
<dbReference type="InterPro" id="IPR011047">
    <property type="entry name" value="Quinoprotein_ADH-like_sf"/>
</dbReference>
<dbReference type="Pfam" id="PF13360">
    <property type="entry name" value="PQQ_2"/>
    <property type="match status" value="2"/>
</dbReference>
<gene>
    <name evidence="4" type="ORF">Saso_49150</name>
</gene>
<keyword evidence="2" id="KW-0472">Membrane</keyword>
<dbReference type="PANTHER" id="PTHR34512">
    <property type="entry name" value="CELL SURFACE PROTEIN"/>
    <property type="match status" value="1"/>
</dbReference>
<evidence type="ECO:0000256" key="1">
    <source>
        <dbReference type="SAM" id="MobiDB-lite"/>
    </source>
</evidence>
<keyword evidence="5" id="KW-1185">Reference proteome</keyword>
<dbReference type="Gene3D" id="2.40.10.480">
    <property type="match status" value="1"/>
</dbReference>
<evidence type="ECO:0000313" key="5">
    <source>
        <dbReference type="Proteomes" id="UP000649259"/>
    </source>
</evidence>
<organism evidence="4 5">
    <name type="scientific">Streptomyces asoensis</name>
    <dbReference type="NCBI Taxonomy" id="249586"/>
    <lineage>
        <taxon>Bacteria</taxon>
        <taxon>Bacillati</taxon>
        <taxon>Actinomycetota</taxon>
        <taxon>Actinomycetes</taxon>
        <taxon>Kitasatosporales</taxon>
        <taxon>Streptomycetaceae</taxon>
        <taxon>Streptomyces</taxon>
    </lineage>
</organism>
<feature type="transmembrane region" description="Helical" evidence="2">
    <location>
        <begin position="41"/>
        <end position="62"/>
    </location>
</feature>
<evidence type="ECO:0000259" key="3">
    <source>
        <dbReference type="Pfam" id="PF13360"/>
    </source>
</evidence>
<protein>
    <recommendedName>
        <fullName evidence="3">Pyrrolo-quinoline quinone repeat domain-containing protein</fullName>
    </recommendedName>
</protein>
<dbReference type="InterPro" id="IPR015943">
    <property type="entry name" value="WD40/YVTN_repeat-like_dom_sf"/>
</dbReference>
<dbReference type="SUPFAM" id="SSF50998">
    <property type="entry name" value="Quinoprotein alcohol dehydrogenase-like"/>
    <property type="match status" value="2"/>
</dbReference>
<dbReference type="InterPro" id="IPR002372">
    <property type="entry name" value="PQQ_rpt_dom"/>
</dbReference>
<dbReference type="EMBL" id="BNEB01000005">
    <property type="protein sequence ID" value="GHI63265.1"/>
    <property type="molecule type" value="Genomic_DNA"/>
</dbReference>
<accession>A0ABQ3S566</accession>
<sequence length="459" mass="48024">MTTEQVEGKVRETLHAVALDGVRAPGDLVEKVMRRRARRRAALAAGSVAAVAAIAAGAALGFGGDGAPQDRPPRPAVSPTAEKATPPDGWQPWRSDVPGAGERGCLVDGSALYCAGSAYDAAKFDAGTGERLWTVKVNREGDGIDHPFAVLEGVVFAYRNHTSHNQLDGDYAGGTDLMAVDAAGGKVLWTAQMPQDDRTGQAAMVIDGAVLANTPSLRTVSALDPRTGQKKWSHSWDKGTVCQRAALGGVPYLLCSLDTEKPAVTDVVRLDPASGRAVKVTTLPGRQELMGTSEDRMFLFHTDDPTATAGGEGRVTVLNGSGQRTSHPYRVQGQAATSAIVGDRLITVSFAGKASAYSLTTGRVLWSRPAGVDVPDRNAMPGMASPVGSAQLGVVYFLGPGGDVSALDLRTGAQLWRDHVDLGTPGPGLRGAPQMLLYGDALIARNESKLVSFLPRIGD</sequence>
<feature type="domain" description="Pyrrolo-quinoline quinone repeat" evidence="3">
    <location>
        <begin position="86"/>
        <end position="238"/>
    </location>
</feature>
<evidence type="ECO:0000313" key="4">
    <source>
        <dbReference type="EMBL" id="GHI63265.1"/>
    </source>
</evidence>
<evidence type="ECO:0000256" key="2">
    <source>
        <dbReference type="SAM" id="Phobius"/>
    </source>
</evidence>
<comment type="caution">
    <text evidence="4">The sequence shown here is derived from an EMBL/GenBank/DDBJ whole genome shotgun (WGS) entry which is preliminary data.</text>
</comment>
<reference evidence="5" key="1">
    <citation type="submission" date="2023-07" db="EMBL/GenBank/DDBJ databases">
        <title>Whole genome shotgun sequence of Streptomyces cacaoi subsp. asoensis NBRC 13813.</title>
        <authorList>
            <person name="Komaki H."/>
            <person name="Tamura T."/>
        </authorList>
    </citation>
    <scope>NUCLEOTIDE SEQUENCE [LARGE SCALE GENOMIC DNA]</scope>
    <source>
        <strain evidence="5">NBRC 13813</strain>
    </source>
</reference>